<dbReference type="Proteomes" id="UP000177382">
    <property type="component" value="Unassembled WGS sequence"/>
</dbReference>
<evidence type="ECO:0000256" key="2">
    <source>
        <dbReference type="ARBA" id="ARBA00022475"/>
    </source>
</evidence>
<dbReference type="EMBL" id="MGFX01000005">
    <property type="protein sequence ID" value="OGM15452.1"/>
    <property type="molecule type" value="Genomic_DNA"/>
</dbReference>
<evidence type="ECO:0000313" key="9">
    <source>
        <dbReference type="EMBL" id="OGM15452.1"/>
    </source>
</evidence>
<keyword evidence="2" id="KW-1003">Cell membrane</keyword>
<evidence type="ECO:0000256" key="4">
    <source>
        <dbReference type="ARBA" id="ARBA00022692"/>
    </source>
</evidence>
<evidence type="ECO:0000256" key="6">
    <source>
        <dbReference type="ARBA" id="ARBA00022989"/>
    </source>
</evidence>
<dbReference type="AlphaFoldDB" id="A0A1F7XK71"/>
<keyword evidence="6 8" id="KW-1133">Transmembrane helix</keyword>
<dbReference type="InterPro" id="IPR026392">
    <property type="entry name" value="Exo/Archaeosortase_dom"/>
</dbReference>
<feature type="transmembrane region" description="Helical" evidence="8">
    <location>
        <begin position="6"/>
        <end position="27"/>
    </location>
</feature>
<dbReference type="GO" id="GO:0005886">
    <property type="term" value="C:plasma membrane"/>
    <property type="evidence" value="ECO:0007669"/>
    <property type="project" value="UniProtKB-SubCell"/>
</dbReference>
<evidence type="ECO:0000313" key="10">
    <source>
        <dbReference type="Proteomes" id="UP000177382"/>
    </source>
</evidence>
<comment type="caution">
    <text evidence="9">The sequence shown here is derived from an EMBL/GenBank/DDBJ whole genome shotgun (WGS) entry which is preliminary data.</text>
</comment>
<feature type="transmembrane region" description="Helical" evidence="8">
    <location>
        <begin position="47"/>
        <end position="65"/>
    </location>
</feature>
<comment type="subcellular location">
    <subcellularLocation>
        <location evidence="1">Cell membrane</location>
        <topology evidence="1">Multi-pass membrane protein</topology>
    </subcellularLocation>
</comment>
<dbReference type="GO" id="GO:0006508">
    <property type="term" value="P:proteolysis"/>
    <property type="evidence" value="ECO:0007669"/>
    <property type="project" value="UniProtKB-KW"/>
</dbReference>
<keyword evidence="7 8" id="KW-0472">Membrane</keyword>
<keyword evidence="4 8" id="KW-0812">Transmembrane</keyword>
<protein>
    <recommendedName>
        <fullName evidence="11">Exosortase/archaeosortase family protein</fullName>
    </recommendedName>
</protein>
<dbReference type="GO" id="GO:0008233">
    <property type="term" value="F:peptidase activity"/>
    <property type="evidence" value="ECO:0007669"/>
    <property type="project" value="UniProtKB-KW"/>
</dbReference>
<feature type="transmembrane region" description="Helical" evidence="8">
    <location>
        <begin position="118"/>
        <end position="143"/>
    </location>
</feature>
<keyword evidence="5" id="KW-0378">Hydrolase</keyword>
<keyword evidence="3" id="KW-0645">Protease</keyword>
<evidence type="ECO:0000256" key="5">
    <source>
        <dbReference type="ARBA" id="ARBA00022801"/>
    </source>
</evidence>
<name>A0A1F7XK71_9BACT</name>
<accession>A0A1F7XK71</accession>
<evidence type="ECO:0000256" key="3">
    <source>
        <dbReference type="ARBA" id="ARBA00022670"/>
    </source>
</evidence>
<evidence type="ECO:0008006" key="11">
    <source>
        <dbReference type="Google" id="ProtNLM"/>
    </source>
</evidence>
<evidence type="ECO:0000256" key="7">
    <source>
        <dbReference type="ARBA" id="ARBA00023136"/>
    </source>
</evidence>
<evidence type="ECO:0000256" key="8">
    <source>
        <dbReference type="SAM" id="Phobius"/>
    </source>
</evidence>
<feature type="transmembrane region" description="Helical" evidence="8">
    <location>
        <begin position="85"/>
        <end position="106"/>
    </location>
</feature>
<gene>
    <name evidence="9" type="ORF">A2V97_00510</name>
</gene>
<sequence length="191" mass="21889">MKQKKVFIYILAGFSLVLVSLPFVVSVNELLTKIIERNIAYIWIQDYIVPLEAKMMGAILIPFGYEYGFAPANSSIVVNGLSMGITWNCLGWQSFLLLFVSLVVGFRGKYTKISILESLGIGILGTFWLNILRMLFTILLAVHAPPFFRIIFHDYLAAGTTLIWLFFFWWFSYSFVLEERKPIVQVKAIKV</sequence>
<proteinExistence type="predicted"/>
<feature type="transmembrane region" description="Helical" evidence="8">
    <location>
        <begin position="155"/>
        <end position="177"/>
    </location>
</feature>
<organism evidence="9 10">
    <name type="scientific">Candidatus Woesebacteria bacterium RBG_16_42_24</name>
    <dbReference type="NCBI Taxonomy" id="1802485"/>
    <lineage>
        <taxon>Bacteria</taxon>
        <taxon>Candidatus Woeseibacteriota</taxon>
    </lineage>
</organism>
<dbReference type="NCBIfam" id="TIGR04178">
    <property type="entry name" value="exo_archaeo"/>
    <property type="match status" value="1"/>
</dbReference>
<reference evidence="9 10" key="1">
    <citation type="journal article" date="2016" name="Nat. Commun.">
        <title>Thousands of microbial genomes shed light on interconnected biogeochemical processes in an aquifer system.</title>
        <authorList>
            <person name="Anantharaman K."/>
            <person name="Brown C.T."/>
            <person name="Hug L.A."/>
            <person name="Sharon I."/>
            <person name="Castelle C.J."/>
            <person name="Probst A.J."/>
            <person name="Thomas B.C."/>
            <person name="Singh A."/>
            <person name="Wilkins M.J."/>
            <person name="Karaoz U."/>
            <person name="Brodie E.L."/>
            <person name="Williams K.H."/>
            <person name="Hubbard S.S."/>
            <person name="Banfield J.F."/>
        </authorList>
    </citation>
    <scope>NUCLEOTIDE SEQUENCE [LARGE SCALE GENOMIC DNA]</scope>
</reference>
<evidence type="ECO:0000256" key="1">
    <source>
        <dbReference type="ARBA" id="ARBA00004651"/>
    </source>
</evidence>